<proteinExistence type="predicted"/>
<feature type="transmembrane region" description="Helical" evidence="1">
    <location>
        <begin position="140"/>
        <end position="165"/>
    </location>
</feature>
<keyword evidence="1" id="KW-1133">Transmembrane helix</keyword>
<feature type="transmembrane region" description="Helical" evidence="1">
    <location>
        <begin position="86"/>
        <end position="107"/>
    </location>
</feature>
<comment type="caution">
    <text evidence="2">The sequence shown here is derived from an EMBL/GenBank/DDBJ whole genome shotgun (WGS) entry which is preliminary data.</text>
</comment>
<evidence type="ECO:0000313" key="3">
    <source>
        <dbReference type="Proteomes" id="UP001488805"/>
    </source>
</evidence>
<dbReference type="Proteomes" id="UP001488805">
    <property type="component" value="Unassembled WGS sequence"/>
</dbReference>
<dbReference type="AlphaFoldDB" id="A0AAW1G163"/>
<reference evidence="2 3" key="1">
    <citation type="journal article" date="2024" name="Genome Biol. Evol.">
        <title>Chromosome-level genome assembly of the viviparous eelpout Zoarces viviparus.</title>
        <authorList>
            <person name="Fuhrmann N."/>
            <person name="Brasseur M.V."/>
            <person name="Bakowski C.E."/>
            <person name="Podsiadlowski L."/>
            <person name="Prost S."/>
            <person name="Krehenwinkel H."/>
            <person name="Mayer C."/>
        </authorList>
    </citation>
    <scope>NUCLEOTIDE SEQUENCE [LARGE SCALE GENOMIC DNA]</scope>
    <source>
        <strain evidence="2">NO-MEL_2022_Ind0_liver</strain>
    </source>
</reference>
<organism evidence="2 3">
    <name type="scientific">Zoarces viviparus</name>
    <name type="common">Viviparous eelpout</name>
    <name type="synonym">Blennius viviparus</name>
    <dbReference type="NCBI Taxonomy" id="48416"/>
    <lineage>
        <taxon>Eukaryota</taxon>
        <taxon>Metazoa</taxon>
        <taxon>Chordata</taxon>
        <taxon>Craniata</taxon>
        <taxon>Vertebrata</taxon>
        <taxon>Euteleostomi</taxon>
        <taxon>Actinopterygii</taxon>
        <taxon>Neopterygii</taxon>
        <taxon>Teleostei</taxon>
        <taxon>Neoteleostei</taxon>
        <taxon>Acanthomorphata</taxon>
        <taxon>Eupercaria</taxon>
        <taxon>Perciformes</taxon>
        <taxon>Cottioidei</taxon>
        <taxon>Zoarcales</taxon>
        <taxon>Zoarcidae</taxon>
        <taxon>Zoarcinae</taxon>
        <taxon>Zoarces</taxon>
    </lineage>
</organism>
<evidence type="ECO:0000256" key="1">
    <source>
        <dbReference type="SAM" id="Phobius"/>
    </source>
</evidence>
<keyword evidence="3" id="KW-1185">Reference proteome</keyword>
<keyword evidence="1" id="KW-0472">Membrane</keyword>
<sequence>MSSEGVVAAVEPGLRRLFAWFDHEAAAVMTILLGLFQVLLAVPLAYTDPSLPKFFILPLVLGLLIVTGGTFTIANERNSSRLLLRGCACSHAVSLLGALLGFCLYCYNLSALSNEMCEADPPIHDFRICPPKAHLAAYCWSLTLLLLLYDIGAMVLHCLLTVSALKALKTD</sequence>
<dbReference type="EMBL" id="JBCEZU010000013">
    <property type="protein sequence ID" value="KAK9540205.1"/>
    <property type="molecule type" value="Genomic_DNA"/>
</dbReference>
<protein>
    <submittedName>
        <fullName evidence="2">Uncharacterized protein</fullName>
    </submittedName>
</protein>
<feature type="transmembrane region" description="Helical" evidence="1">
    <location>
        <begin position="25"/>
        <end position="46"/>
    </location>
</feature>
<accession>A0AAW1G163</accession>
<name>A0AAW1G163_ZOAVI</name>
<gene>
    <name evidence="2" type="ORF">VZT92_002673</name>
</gene>
<keyword evidence="1" id="KW-0812">Transmembrane</keyword>
<feature type="transmembrane region" description="Helical" evidence="1">
    <location>
        <begin position="52"/>
        <end position="74"/>
    </location>
</feature>
<evidence type="ECO:0000313" key="2">
    <source>
        <dbReference type="EMBL" id="KAK9540205.1"/>
    </source>
</evidence>